<name>A0A836BVA1_9CHLO</name>
<organism evidence="3 4">
    <name type="scientific">Edaphochlamys debaryana</name>
    <dbReference type="NCBI Taxonomy" id="47281"/>
    <lineage>
        <taxon>Eukaryota</taxon>
        <taxon>Viridiplantae</taxon>
        <taxon>Chlorophyta</taxon>
        <taxon>core chlorophytes</taxon>
        <taxon>Chlorophyceae</taxon>
        <taxon>CS clade</taxon>
        <taxon>Chlamydomonadales</taxon>
        <taxon>Chlamydomonadales incertae sedis</taxon>
        <taxon>Edaphochlamys</taxon>
    </lineage>
</organism>
<accession>A0A836BVA1</accession>
<evidence type="ECO:0000259" key="2">
    <source>
        <dbReference type="Pfam" id="PF13579"/>
    </source>
</evidence>
<dbReference type="Pfam" id="PF13579">
    <property type="entry name" value="Glyco_trans_4_4"/>
    <property type="match status" value="1"/>
</dbReference>
<keyword evidence="1" id="KW-1133">Transmembrane helix</keyword>
<dbReference type="EMBL" id="JAEHOE010000079">
    <property type="protein sequence ID" value="KAG2488799.1"/>
    <property type="molecule type" value="Genomic_DNA"/>
</dbReference>
<dbReference type="AlphaFoldDB" id="A0A836BVA1"/>
<evidence type="ECO:0000313" key="3">
    <source>
        <dbReference type="EMBL" id="KAG2488799.1"/>
    </source>
</evidence>
<keyword evidence="1" id="KW-0472">Membrane</keyword>
<dbReference type="InterPro" id="IPR028098">
    <property type="entry name" value="Glyco_trans_4-like_N"/>
</dbReference>
<dbReference type="SUPFAM" id="SSF53756">
    <property type="entry name" value="UDP-Glycosyltransferase/glycogen phosphorylase"/>
    <property type="match status" value="1"/>
</dbReference>
<feature type="transmembrane region" description="Helical" evidence="1">
    <location>
        <begin position="77"/>
        <end position="96"/>
    </location>
</feature>
<sequence length="154" mass="15977">MESGKPRLQNIVQGLTASGDDVMVLTADPKAPARFCGAEVVSLHASPPPPPHSPELLRLAALCACVVSRLAASRPHAIHVAGPGLAAAAATLYGRLRGVPVVDHSPDTGRLGLGGLLRLLWSVLAGAVALALWHLDYARHLRGQEQLMLAAAEA</sequence>
<proteinExistence type="predicted"/>
<reference evidence="3" key="1">
    <citation type="journal article" date="2020" name="bioRxiv">
        <title>Comparative genomics of Chlamydomonas.</title>
        <authorList>
            <person name="Craig R.J."/>
            <person name="Hasan A.R."/>
            <person name="Ness R.W."/>
            <person name="Keightley P.D."/>
        </authorList>
    </citation>
    <scope>NUCLEOTIDE SEQUENCE</scope>
    <source>
        <strain evidence="3">CCAP 11/70</strain>
    </source>
</reference>
<comment type="caution">
    <text evidence="3">The sequence shown here is derived from an EMBL/GenBank/DDBJ whole genome shotgun (WGS) entry which is preliminary data.</text>
</comment>
<feature type="transmembrane region" description="Helical" evidence="1">
    <location>
        <begin position="116"/>
        <end position="135"/>
    </location>
</feature>
<keyword evidence="1" id="KW-0812">Transmembrane</keyword>
<protein>
    <recommendedName>
        <fullName evidence="2">Glycosyltransferase subfamily 4-like N-terminal domain-containing protein</fullName>
    </recommendedName>
</protein>
<evidence type="ECO:0000313" key="4">
    <source>
        <dbReference type="Proteomes" id="UP000612055"/>
    </source>
</evidence>
<dbReference type="Gene3D" id="3.40.50.2000">
    <property type="entry name" value="Glycogen Phosphorylase B"/>
    <property type="match status" value="1"/>
</dbReference>
<evidence type="ECO:0000256" key="1">
    <source>
        <dbReference type="SAM" id="Phobius"/>
    </source>
</evidence>
<feature type="domain" description="Glycosyltransferase subfamily 4-like N-terminal" evidence="2">
    <location>
        <begin position="6"/>
        <end position="123"/>
    </location>
</feature>
<dbReference type="Proteomes" id="UP000612055">
    <property type="component" value="Unassembled WGS sequence"/>
</dbReference>
<keyword evidence="4" id="KW-1185">Reference proteome</keyword>
<gene>
    <name evidence="3" type="ORF">HYH03_012599</name>
</gene>